<dbReference type="OrthoDB" id="2393824at2759"/>
<accession>A0A8H6SGQ2</accession>
<dbReference type="AlphaFoldDB" id="A0A8H6SGQ2"/>
<dbReference type="RefSeq" id="XP_037218673.1">
    <property type="nucleotide sequence ID" value="XM_037365431.1"/>
</dbReference>
<evidence type="ECO:0000313" key="3">
    <source>
        <dbReference type="Proteomes" id="UP000636479"/>
    </source>
</evidence>
<dbReference type="EMBL" id="JACAZF010000007">
    <property type="protein sequence ID" value="KAF7299285.1"/>
    <property type="molecule type" value="Genomic_DNA"/>
</dbReference>
<feature type="region of interest" description="Disordered" evidence="1">
    <location>
        <begin position="925"/>
        <end position="957"/>
    </location>
</feature>
<evidence type="ECO:0000313" key="2">
    <source>
        <dbReference type="EMBL" id="KAF7299285.1"/>
    </source>
</evidence>
<comment type="caution">
    <text evidence="2">The sequence shown here is derived from an EMBL/GenBank/DDBJ whole genome shotgun (WGS) entry which is preliminary data.</text>
</comment>
<name>A0A8H6SGQ2_9AGAR</name>
<gene>
    <name evidence="2" type="ORF">MIND_00877400</name>
</gene>
<evidence type="ECO:0000256" key="1">
    <source>
        <dbReference type="SAM" id="MobiDB-lite"/>
    </source>
</evidence>
<keyword evidence="3" id="KW-1185">Reference proteome</keyword>
<organism evidence="2 3">
    <name type="scientific">Mycena indigotica</name>
    <dbReference type="NCBI Taxonomy" id="2126181"/>
    <lineage>
        <taxon>Eukaryota</taxon>
        <taxon>Fungi</taxon>
        <taxon>Dikarya</taxon>
        <taxon>Basidiomycota</taxon>
        <taxon>Agaricomycotina</taxon>
        <taxon>Agaricomycetes</taxon>
        <taxon>Agaricomycetidae</taxon>
        <taxon>Agaricales</taxon>
        <taxon>Marasmiineae</taxon>
        <taxon>Mycenaceae</taxon>
        <taxon>Mycena</taxon>
    </lineage>
</organism>
<feature type="compositionally biased region" description="Basic residues" evidence="1">
    <location>
        <begin position="933"/>
        <end position="957"/>
    </location>
</feature>
<reference evidence="2" key="1">
    <citation type="submission" date="2020-05" db="EMBL/GenBank/DDBJ databases">
        <title>Mycena genomes resolve the evolution of fungal bioluminescence.</title>
        <authorList>
            <person name="Tsai I.J."/>
        </authorList>
    </citation>
    <scope>NUCLEOTIDE SEQUENCE</scope>
    <source>
        <strain evidence="2">171206Taipei</strain>
    </source>
</reference>
<dbReference type="Proteomes" id="UP000636479">
    <property type="component" value="Unassembled WGS sequence"/>
</dbReference>
<dbReference type="GeneID" id="59347947"/>
<sequence length="957" mass="108341">MACAFTSDYNAQISDAKLRLKELSGTTVEERASALSLLLCVQFWRANRQPDSDMVATASCKRLLESKPTLDSLLVLAQYQDESDYSSLITDSPSFPPFVSSESRRILEELGERIEEAANDEYLFPWVPSAPSDGPIYEDQDVLAHLKSLRLRTRAELIPEPSFILHDLGGFGRDQILAARVARLFTPKNKFLVNASGTGKTRLCYEGLCTNWGLYFTLEVDSGRLGSTDVQYTLEKLLNIPEFREDIDYSDSDAPRLVETNTVLAARWLGTILLSRLLVFQLFLETLSRDDLGDRAKRRWLELQLTPLNFGFAGDEPLATLAETLGGNDTDVTYLQANIDDALRKIRHVLGNDSSIFIVIDEAQVGIDPELGCPFGEGQPFLWEILREWQTLTKSACTYICAGVEIPFSMFSGQVGGEFEWTSDTGAFDDPEAHEQYITKFLPPTLRDSPSGQLLVARLWRWCRGRHRITDHFIFLLLTSGLQFPHTTLSQYISEASGVEAFDAIHACHDEAHPRPRSWYFRFGKPTFEWLAPDDKDLVIALLYRTVATHHMHNFGPEHIQLVSRAHARFIDANLSQIVFDEPMVLARAARQLFPTPIRAHEGEPHDQPATFISTLQINPPRTRQGVAHCLAFYLSQVLGRPRTLTDIFKFPHTAPAWALRTAQLVRFRLDKSGAPEHVMLDSDADKSSLPLATVTDTLPETIKWIEHAHGTTFCIPSSLNLDLLCAVRLEDGSFIWLAVRALATDAPMNGETLQPLVSHMDIDDVFREEGADTVSIKSAVDALRSLPGVKQRPCLLRAVTGFPVEVDVRPCVDKRCRDVANLSFRALRRKEDQVMQDDFFTAMVNGAIAGTKRKSRWDDGSIQENYKRGKMLQELLMKQSDPNYERGMTEVEPHYSWDLRRDLSEWYEEYNPLDAVYGTKRPRLSLFDDKPRKRPRQPRQSVKRRKDHGARKKLGI</sequence>
<protein>
    <submittedName>
        <fullName evidence="2">Uncharacterized protein</fullName>
    </submittedName>
</protein>
<proteinExistence type="predicted"/>